<dbReference type="AlphaFoldDB" id="E9JAH8"/>
<feature type="non-terminal residue" evidence="1">
    <location>
        <position position="145"/>
    </location>
</feature>
<proteinExistence type="predicted"/>
<gene>
    <name evidence="1" type="ORF">SINV_08531</name>
</gene>
<name>E9JAH8_SOLIN</name>
<dbReference type="EMBL" id="GL770368">
    <property type="protein sequence ID" value="EFZ10168.1"/>
    <property type="molecule type" value="Genomic_DNA"/>
</dbReference>
<reference evidence="1" key="1">
    <citation type="journal article" date="2011" name="Proc. Natl. Acad. Sci. U.S.A.">
        <title>The genome of the fire ant Solenopsis invicta.</title>
        <authorList>
            <person name="Wurm Y."/>
            <person name="Wang J."/>
            <person name="Riba-Grognuz O."/>
            <person name="Corona M."/>
            <person name="Nygaard S."/>
            <person name="Hunt B.G."/>
            <person name="Ingram K.K."/>
            <person name="Falquet L."/>
            <person name="Nipitwattanaphon M."/>
            <person name="Gotzek D."/>
            <person name="Dijkstra M.B."/>
            <person name="Oettler J."/>
            <person name="Comtesse F."/>
            <person name="Shih C.J."/>
            <person name="Wu W.J."/>
            <person name="Yang C.C."/>
            <person name="Thomas J."/>
            <person name="Beaudoing E."/>
            <person name="Pradervand S."/>
            <person name="Flegel V."/>
            <person name="Cook E.D."/>
            <person name="Fabbretti R."/>
            <person name="Stockinger H."/>
            <person name="Long L."/>
            <person name="Farmerie W.G."/>
            <person name="Oakey J."/>
            <person name="Boomsma J.J."/>
            <person name="Pamilo P."/>
            <person name="Yi S.V."/>
            <person name="Heinze J."/>
            <person name="Goodisman M.A."/>
            <person name="Farinelli L."/>
            <person name="Harshman K."/>
            <person name="Hulo N."/>
            <person name="Cerutti L."/>
            <person name="Xenarios I."/>
            <person name="Shoemaker D."/>
            <person name="Keller L."/>
        </authorList>
    </citation>
    <scope>NUCLEOTIDE SEQUENCE [LARGE SCALE GENOMIC DNA]</scope>
</reference>
<organism>
    <name type="scientific">Solenopsis invicta</name>
    <name type="common">Red imported fire ant</name>
    <name type="synonym">Solenopsis wagneri</name>
    <dbReference type="NCBI Taxonomy" id="13686"/>
    <lineage>
        <taxon>Eukaryota</taxon>
        <taxon>Metazoa</taxon>
        <taxon>Ecdysozoa</taxon>
        <taxon>Arthropoda</taxon>
        <taxon>Hexapoda</taxon>
        <taxon>Insecta</taxon>
        <taxon>Pterygota</taxon>
        <taxon>Neoptera</taxon>
        <taxon>Endopterygota</taxon>
        <taxon>Hymenoptera</taxon>
        <taxon>Apocrita</taxon>
        <taxon>Aculeata</taxon>
        <taxon>Formicoidea</taxon>
        <taxon>Formicidae</taxon>
        <taxon>Myrmicinae</taxon>
        <taxon>Solenopsis</taxon>
    </lineage>
</organism>
<protein>
    <submittedName>
        <fullName evidence="1">Uncharacterized protein</fullName>
    </submittedName>
</protein>
<dbReference type="HOGENOM" id="CLU_1789285_0_0_1"/>
<accession>E9JAH8</accession>
<evidence type="ECO:0000313" key="1">
    <source>
        <dbReference type="EMBL" id="EFZ10168.1"/>
    </source>
</evidence>
<sequence length="145" mass="17096">MLLFKEMFKTDVIFAPCTTYKSHFTTNAAFPNKTYLKYRTLEFAEADNLLNFLLFSAYFRTLAIFNHLCQNVDHKYGKCYKFVIIITTFHIANFAVTPVNHRKVELHDIISNLIRDSIKDDITIEYDWELDFDDSSEPQTVQFVD</sequence>